<dbReference type="Proteomes" id="UP001066276">
    <property type="component" value="Chromosome 8"/>
</dbReference>
<feature type="compositionally biased region" description="Basic and acidic residues" evidence="1">
    <location>
        <begin position="97"/>
        <end position="109"/>
    </location>
</feature>
<feature type="region of interest" description="Disordered" evidence="1">
    <location>
        <begin position="47"/>
        <end position="67"/>
    </location>
</feature>
<evidence type="ECO:0000313" key="2">
    <source>
        <dbReference type="EMBL" id="KAJ1116846.1"/>
    </source>
</evidence>
<evidence type="ECO:0000256" key="1">
    <source>
        <dbReference type="SAM" id="MobiDB-lite"/>
    </source>
</evidence>
<dbReference type="AlphaFoldDB" id="A0AAV7NMU5"/>
<sequence length="148" mass="15894">MSALHGVLSASLLVLEKYLRASDHIVSLLTSKLHAAVLSKQNVDAGTQTIGGDKTEEQKMKAASSKFSIEVPSVKNSKQIEKNVNHFGSSCISTTKPKAEEGENTKESRTNLGQAKTGMTKLNKDSAHIKEMSEILKPEEALGSRGNS</sequence>
<reference evidence="2" key="1">
    <citation type="journal article" date="2022" name="bioRxiv">
        <title>Sequencing and chromosome-scale assembly of the giantPleurodeles waltlgenome.</title>
        <authorList>
            <person name="Brown T."/>
            <person name="Elewa A."/>
            <person name="Iarovenko S."/>
            <person name="Subramanian E."/>
            <person name="Araus A.J."/>
            <person name="Petzold A."/>
            <person name="Susuki M."/>
            <person name="Suzuki K.-i.T."/>
            <person name="Hayashi T."/>
            <person name="Toyoda A."/>
            <person name="Oliveira C."/>
            <person name="Osipova E."/>
            <person name="Leigh N.D."/>
            <person name="Simon A."/>
            <person name="Yun M.H."/>
        </authorList>
    </citation>
    <scope>NUCLEOTIDE SEQUENCE</scope>
    <source>
        <strain evidence="2">20211129_DDA</strain>
        <tissue evidence="2">Liver</tissue>
    </source>
</reference>
<organism evidence="2 3">
    <name type="scientific">Pleurodeles waltl</name>
    <name type="common">Iberian ribbed newt</name>
    <dbReference type="NCBI Taxonomy" id="8319"/>
    <lineage>
        <taxon>Eukaryota</taxon>
        <taxon>Metazoa</taxon>
        <taxon>Chordata</taxon>
        <taxon>Craniata</taxon>
        <taxon>Vertebrata</taxon>
        <taxon>Euteleostomi</taxon>
        <taxon>Amphibia</taxon>
        <taxon>Batrachia</taxon>
        <taxon>Caudata</taxon>
        <taxon>Salamandroidea</taxon>
        <taxon>Salamandridae</taxon>
        <taxon>Pleurodelinae</taxon>
        <taxon>Pleurodeles</taxon>
    </lineage>
</organism>
<feature type="region of interest" description="Disordered" evidence="1">
    <location>
        <begin position="88"/>
        <end position="126"/>
    </location>
</feature>
<keyword evidence="3" id="KW-1185">Reference proteome</keyword>
<accession>A0AAV7NMU5</accession>
<evidence type="ECO:0000313" key="3">
    <source>
        <dbReference type="Proteomes" id="UP001066276"/>
    </source>
</evidence>
<dbReference type="EMBL" id="JANPWB010000012">
    <property type="protein sequence ID" value="KAJ1116846.1"/>
    <property type="molecule type" value="Genomic_DNA"/>
</dbReference>
<comment type="caution">
    <text evidence="2">The sequence shown here is derived from an EMBL/GenBank/DDBJ whole genome shotgun (WGS) entry which is preliminary data.</text>
</comment>
<proteinExistence type="predicted"/>
<name>A0AAV7NMU5_PLEWA</name>
<gene>
    <name evidence="2" type="ORF">NDU88_005051</name>
</gene>
<protein>
    <submittedName>
        <fullName evidence="2">Uncharacterized protein</fullName>
    </submittedName>
</protein>